<feature type="domain" description="STAS" evidence="7">
    <location>
        <begin position="566"/>
        <end position="660"/>
    </location>
</feature>
<gene>
    <name evidence="8" type="ORF">B0I35DRAFT_408631</name>
</gene>
<accession>A0A8K0SRB2</accession>
<evidence type="ECO:0000256" key="4">
    <source>
        <dbReference type="ARBA" id="ARBA00023136"/>
    </source>
</evidence>
<evidence type="ECO:0000256" key="3">
    <source>
        <dbReference type="ARBA" id="ARBA00022989"/>
    </source>
</evidence>
<dbReference type="InterPro" id="IPR036513">
    <property type="entry name" value="STAS_dom_sf"/>
</dbReference>
<feature type="transmembrane region" description="Helical" evidence="6">
    <location>
        <begin position="464"/>
        <end position="483"/>
    </location>
</feature>
<dbReference type="Pfam" id="PF00916">
    <property type="entry name" value="Sulfate_transp"/>
    <property type="match status" value="1"/>
</dbReference>
<keyword evidence="9" id="KW-1185">Reference proteome</keyword>
<name>A0A8K0SRB2_9HYPO</name>
<dbReference type="Gene3D" id="3.30.750.24">
    <property type="entry name" value="STAS domain"/>
    <property type="match status" value="1"/>
</dbReference>
<dbReference type="PROSITE" id="PS01130">
    <property type="entry name" value="SLC26A"/>
    <property type="match status" value="1"/>
</dbReference>
<dbReference type="InterPro" id="IPR001902">
    <property type="entry name" value="SLC26A/SulP_fam"/>
</dbReference>
<evidence type="ECO:0000259" key="7">
    <source>
        <dbReference type="PROSITE" id="PS50801"/>
    </source>
</evidence>
<feature type="transmembrane region" description="Helical" evidence="6">
    <location>
        <begin position="253"/>
        <end position="271"/>
    </location>
</feature>
<reference evidence="8" key="1">
    <citation type="journal article" date="2021" name="Nat. Commun.">
        <title>Genetic determinants of endophytism in the Arabidopsis root mycobiome.</title>
        <authorList>
            <person name="Mesny F."/>
            <person name="Miyauchi S."/>
            <person name="Thiergart T."/>
            <person name="Pickel B."/>
            <person name="Atanasova L."/>
            <person name="Karlsson M."/>
            <person name="Huettel B."/>
            <person name="Barry K.W."/>
            <person name="Haridas S."/>
            <person name="Chen C."/>
            <person name="Bauer D."/>
            <person name="Andreopoulos W."/>
            <person name="Pangilinan J."/>
            <person name="LaButti K."/>
            <person name="Riley R."/>
            <person name="Lipzen A."/>
            <person name="Clum A."/>
            <person name="Drula E."/>
            <person name="Henrissat B."/>
            <person name="Kohler A."/>
            <person name="Grigoriev I.V."/>
            <person name="Martin F.M."/>
            <person name="Hacquard S."/>
        </authorList>
    </citation>
    <scope>NUCLEOTIDE SEQUENCE</scope>
    <source>
        <strain evidence="8">MPI-CAGE-CH-0235</strain>
    </source>
</reference>
<evidence type="ECO:0000256" key="6">
    <source>
        <dbReference type="SAM" id="Phobius"/>
    </source>
</evidence>
<feature type="transmembrane region" description="Helical" evidence="6">
    <location>
        <begin position="141"/>
        <end position="159"/>
    </location>
</feature>
<feature type="transmembrane region" description="Helical" evidence="6">
    <location>
        <begin position="171"/>
        <end position="192"/>
    </location>
</feature>
<dbReference type="InterPro" id="IPR018045">
    <property type="entry name" value="S04_transporter_CS"/>
</dbReference>
<dbReference type="NCBIfam" id="TIGR00815">
    <property type="entry name" value="sulP"/>
    <property type="match status" value="1"/>
</dbReference>
<feature type="compositionally biased region" description="Polar residues" evidence="5">
    <location>
        <begin position="734"/>
        <end position="751"/>
    </location>
</feature>
<feature type="transmembrane region" description="Helical" evidence="6">
    <location>
        <begin position="204"/>
        <end position="226"/>
    </location>
</feature>
<feature type="region of interest" description="Disordered" evidence="5">
    <location>
        <begin position="734"/>
        <end position="762"/>
    </location>
</feature>
<dbReference type="CDD" id="cd07042">
    <property type="entry name" value="STAS_SulP_like_sulfate_transporter"/>
    <property type="match status" value="1"/>
</dbReference>
<evidence type="ECO:0000256" key="1">
    <source>
        <dbReference type="ARBA" id="ARBA00004141"/>
    </source>
</evidence>
<evidence type="ECO:0000313" key="8">
    <source>
        <dbReference type="EMBL" id="KAH7319889.1"/>
    </source>
</evidence>
<dbReference type="PROSITE" id="PS50801">
    <property type="entry name" value="STAS"/>
    <property type="match status" value="1"/>
</dbReference>
<keyword evidence="3 6" id="KW-1133">Transmembrane helix</keyword>
<feature type="transmembrane region" description="Helical" evidence="6">
    <location>
        <begin position="418"/>
        <end position="438"/>
    </location>
</feature>
<evidence type="ECO:0000313" key="9">
    <source>
        <dbReference type="Proteomes" id="UP000813444"/>
    </source>
</evidence>
<keyword evidence="2 6" id="KW-0812">Transmembrane</keyword>
<feature type="transmembrane region" description="Helical" evidence="6">
    <location>
        <begin position="92"/>
        <end position="112"/>
    </location>
</feature>
<dbReference type="GO" id="GO:0016020">
    <property type="term" value="C:membrane"/>
    <property type="evidence" value="ECO:0007669"/>
    <property type="project" value="UniProtKB-SubCell"/>
</dbReference>
<comment type="subcellular location">
    <subcellularLocation>
        <location evidence="1">Membrane</location>
        <topology evidence="1">Multi-pass membrane protein</topology>
    </subcellularLocation>
</comment>
<dbReference type="InterPro" id="IPR002645">
    <property type="entry name" value="STAS_dom"/>
</dbReference>
<dbReference type="OrthoDB" id="288203at2759"/>
<feature type="transmembrane region" description="Helical" evidence="6">
    <location>
        <begin position="342"/>
        <end position="361"/>
    </location>
</feature>
<dbReference type="Proteomes" id="UP000813444">
    <property type="component" value="Unassembled WGS sequence"/>
</dbReference>
<sequence>MAKPESRGAALANRVFGIDVNERYATLPSDLDTRAIHTVHPADIYFEHEPTVAEFFKELAPSRAGAISYARSLFPSAQWIPRYNLRWLTGDIVAGITIGLVVVPQAMAYAALAQLPPAYGLYTSFTGVVSYFIFGTSKDIVIGATAVGSLLVGEVIHHVNSLYPNEYTNPEIAHCLSMLSGAVLLIFGLLRLGWIIEFIPYIPISAFVTSASITIMSTQIPTALGIPGINSREPPYKVIINTLKGLPNTQLDAAIGLSCIALLFAIQITCNKMEVRQPLKKKTWSFLSSLRMTFVMLLYILISYLVHRADSTNRRFQIVGTIEPGFQAANVPRPDMRLMTTVLPQLPAVVIILIIEHIAIAKAMGRMFNYTVIPSQEIVAGGIANLFSPFVGGYVCTGSFGASAVLSKAGARTPLAGVFSAFILILALYALTAVFFYIPKAALAGLIIHAVSNLIAPPKNLYKYWQLSPLELLIWIICVVLAMFESLEIAIYVGVGLSLAVMLVRLARTPGRFMGEVRTKRAVDDAYDSDTLDSETRDADGERSVFVPLDRKDASNPGIAVKSPYPGVFIYRFSENYSYMNQACHVEQLMAYIMDHTTRTSEEEYERPSDRLWNDPGPKPTKLDDHLPHLRALVLDFSAVNNLDITSVQGLVDLRNTLDRYCSPDTCEWHFANVQNRWARRALASASFGFPTAKNARGLSSWVPSYTIASILPVEDCREVVDAPMRLDEERRIQSSTTLGSHSGNNVLCTSQKDDTDSRHGEASHMATLYGVDRPFFHIDLLEAVDSAVRTARNKDRRIPV</sequence>
<dbReference type="PANTHER" id="PTHR11814">
    <property type="entry name" value="SULFATE TRANSPORTER"/>
    <property type="match status" value="1"/>
</dbReference>
<feature type="transmembrane region" description="Helical" evidence="6">
    <location>
        <begin position="283"/>
        <end position="306"/>
    </location>
</feature>
<evidence type="ECO:0000256" key="5">
    <source>
        <dbReference type="SAM" id="MobiDB-lite"/>
    </source>
</evidence>
<comment type="caution">
    <text evidence="8">The sequence shown here is derived from an EMBL/GenBank/DDBJ whole genome shotgun (WGS) entry which is preliminary data.</text>
</comment>
<feature type="compositionally biased region" description="Basic and acidic residues" evidence="5">
    <location>
        <begin position="752"/>
        <end position="762"/>
    </location>
</feature>
<dbReference type="InterPro" id="IPR011547">
    <property type="entry name" value="SLC26A/SulP_dom"/>
</dbReference>
<dbReference type="AlphaFoldDB" id="A0A8K0SRB2"/>
<proteinExistence type="predicted"/>
<keyword evidence="4 6" id="KW-0472">Membrane</keyword>
<feature type="transmembrane region" description="Helical" evidence="6">
    <location>
        <begin position="382"/>
        <end position="406"/>
    </location>
</feature>
<evidence type="ECO:0000256" key="2">
    <source>
        <dbReference type="ARBA" id="ARBA00022692"/>
    </source>
</evidence>
<protein>
    <submittedName>
        <fullName evidence="8">Sulfate transporter family-domain-containing protein</fullName>
    </submittedName>
</protein>
<feature type="transmembrane region" description="Helical" evidence="6">
    <location>
        <begin position="118"/>
        <end position="134"/>
    </location>
</feature>
<dbReference type="GO" id="GO:0008271">
    <property type="term" value="F:secondary active sulfate transmembrane transporter activity"/>
    <property type="evidence" value="ECO:0007669"/>
    <property type="project" value="InterPro"/>
</dbReference>
<dbReference type="EMBL" id="JAGPNK010000006">
    <property type="protein sequence ID" value="KAH7319889.1"/>
    <property type="molecule type" value="Genomic_DNA"/>
</dbReference>
<organism evidence="8 9">
    <name type="scientific">Stachybotrys elegans</name>
    <dbReference type="NCBI Taxonomy" id="80388"/>
    <lineage>
        <taxon>Eukaryota</taxon>
        <taxon>Fungi</taxon>
        <taxon>Dikarya</taxon>
        <taxon>Ascomycota</taxon>
        <taxon>Pezizomycotina</taxon>
        <taxon>Sordariomycetes</taxon>
        <taxon>Hypocreomycetidae</taxon>
        <taxon>Hypocreales</taxon>
        <taxon>Stachybotryaceae</taxon>
        <taxon>Stachybotrys</taxon>
    </lineage>
</organism>